<accession>S4MCD6</accession>
<dbReference type="Gene3D" id="3.90.70.10">
    <property type="entry name" value="Cysteine proteinases"/>
    <property type="match status" value="1"/>
</dbReference>
<keyword evidence="3" id="KW-1185">Reference proteome</keyword>
<comment type="caution">
    <text evidence="2">The sequence shown here is derived from an EMBL/GenBank/DDBJ whole genome shotgun (WGS) entry which is preliminary data.</text>
</comment>
<proteinExistence type="predicted"/>
<feature type="region of interest" description="Disordered" evidence="1">
    <location>
        <begin position="337"/>
        <end position="359"/>
    </location>
</feature>
<reference evidence="2 3" key="1">
    <citation type="submission" date="2013-02" db="EMBL/GenBank/DDBJ databases">
        <title>Draft Genome Sequence of Streptomyces afghaniensis, Which Produces Compounds of the Julimycin B-Complex.</title>
        <authorList>
            <person name="Gruening B.A."/>
            <person name="Praeg A."/>
            <person name="Erxleben A."/>
            <person name="Guenther S."/>
            <person name="Fiedler H.-P."/>
            <person name="Goodfellow M."/>
            <person name="Mueller M."/>
        </authorList>
    </citation>
    <scope>NUCLEOTIDE SEQUENCE [LARGE SCALE GENOMIC DNA]</scope>
    <source>
        <strain evidence="2 3">772</strain>
    </source>
</reference>
<dbReference type="Proteomes" id="UP000015001">
    <property type="component" value="Unassembled WGS sequence"/>
</dbReference>
<gene>
    <name evidence="2" type="ORF">STAFG_5775</name>
</gene>
<protein>
    <recommendedName>
        <fullName evidence="4">Peptidase C39 domain-containing protein</fullName>
    </recommendedName>
</protein>
<evidence type="ECO:0008006" key="4">
    <source>
        <dbReference type="Google" id="ProtNLM"/>
    </source>
</evidence>
<feature type="compositionally biased region" description="Pro residues" evidence="1">
    <location>
        <begin position="342"/>
        <end position="359"/>
    </location>
</feature>
<organism evidence="2 3">
    <name type="scientific">Streptomyces afghaniensis 772</name>
    <dbReference type="NCBI Taxonomy" id="1283301"/>
    <lineage>
        <taxon>Bacteria</taxon>
        <taxon>Bacillati</taxon>
        <taxon>Actinomycetota</taxon>
        <taxon>Actinomycetes</taxon>
        <taxon>Kitasatosporales</taxon>
        <taxon>Streptomycetaceae</taxon>
        <taxon>Streptomyces</taxon>
    </lineage>
</organism>
<dbReference type="PATRIC" id="fig|1283301.3.peg.5741"/>
<dbReference type="EMBL" id="AOPY01001519">
    <property type="protein sequence ID" value="EPJ37168.1"/>
    <property type="molecule type" value="Genomic_DNA"/>
</dbReference>
<dbReference type="HOGENOM" id="CLU_526667_0_0_11"/>
<evidence type="ECO:0000313" key="2">
    <source>
        <dbReference type="EMBL" id="EPJ37168.1"/>
    </source>
</evidence>
<name>S4MCD6_9ACTN</name>
<dbReference type="AlphaFoldDB" id="S4MCD6"/>
<sequence>MDRARAGDFPFVQEAFDALGSSDRDDVAYEFCVAATYAEIQAMTASAAGRAVIDRLFDELTTGTKDADEQREADRLLKVKAARMTPEEFGTAIRTAKIFPFRLPGFTVYDSAPISAERRPGGRIRVHMPTRVLGTAMFRADTGTLPADTFINGIELPETEIVGVRMYDLGGAVVYRPALFLLELSNETSTTVLSKMAEAIGIGLTLGAGSLVGLGVEATMAARVLLWADRAAFVLGTLTSVIKEHRGEILAHFGDTGREFLRYVDFVQSATAIYGFARVALSLGQLVNGLRIAYGNLRSAAKATKEGGTGGVTGELTRSTDELLRQADGIQGAKVAATAPPTTAPPTTAPAPTPVPPGFGPDARVPRAGARRVYSQGEAPTCGPVACGMVVDTMGQPHDLTELVKVAGPKGTPMEVVLDLMRRHRIDAELRTGLTVDDLARATSSRAGGNPAIAVLREPPGASHPLHAVVVDGVTERLGQRVVAVRNPQRTGTQYFELADKFAKDFIGQAITVNYSY</sequence>
<evidence type="ECO:0000313" key="3">
    <source>
        <dbReference type="Proteomes" id="UP000015001"/>
    </source>
</evidence>
<evidence type="ECO:0000256" key="1">
    <source>
        <dbReference type="SAM" id="MobiDB-lite"/>
    </source>
</evidence>